<sequence length="139" mass="14813">MATKTGPTDASVDEFLGALTDPAKRTDSERLVEMMQAATGEPPVLWGSSIIGFGSRHYRYASGHEGDTALIGFSPRAAALTLYLSLDHDEFAATFDRLGKHKLGKSCLYVKRLADVDETALGALIEASVAAARALESQP</sequence>
<evidence type="ECO:0000259" key="1">
    <source>
        <dbReference type="Pfam" id="PF08818"/>
    </source>
</evidence>
<dbReference type="AlphaFoldDB" id="A0A1G6Z9A4"/>
<dbReference type="STRING" id="168276.SAMN05444580_108147"/>
<feature type="domain" description="YdhG-like" evidence="1">
    <location>
        <begin position="25"/>
        <end position="128"/>
    </location>
</feature>
<dbReference type="InterPro" id="IPR014922">
    <property type="entry name" value="YdhG-like"/>
</dbReference>
<proteinExistence type="predicted"/>
<dbReference type="RefSeq" id="WP_072845588.1">
    <property type="nucleotide sequence ID" value="NZ_FNAB01000008.1"/>
</dbReference>
<dbReference type="Pfam" id="PF08818">
    <property type="entry name" value="DUF1801"/>
    <property type="match status" value="1"/>
</dbReference>
<gene>
    <name evidence="2" type="ORF">SAMN05444580_108147</name>
</gene>
<organism evidence="2 3">
    <name type="scientific">Rhodococcus tukisamuensis</name>
    <dbReference type="NCBI Taxonomy" id="168276"/>
    <lineage>
        <taxon>Bacteria</taxon>
        <taxon>Bacillati</taxon>
        <taxon>Actinomycetota</taxon>
        <taxon>Actinomycetes</taxon>
        <taxon>Mycobacteriales</taxon>
        <taxon>Nocardiaceae</taxon>
        <taxon>Rhodococcus</taxon>
    </lineage>
</organism>
<reference evidence="2 3" key="1">
    <citation type="submission" date="2016-10" db="EMBL/GenBank/DDBJ databases">
        <authorList>
            <person name="de Groot N.N."/>
        </authorList>
    </citation>
    <scope>NUCLEOTIDE SEQUENCE [LARGE SCALE GENOMIC DNA]</scope>
    <source>
        <strain evidence="2 3">JCM 11308</strain>
    </source>
</reference>
<dbReference type="Proteomes" id="UP000199417">
    <property type="component" value="Unassembled WGS sequence"/>
</dbReference>
<evidence type="ECO:0000313" key="3">
    <source>
        <dbReference type="Proteomes" id="UP000199417"/>
    </source>
</evidence>
<name>A0A1G6Z9A4_9NOCA</name>
<protein>
    <recommendedName>
        <fullName evidence="1">YdhG-like domain-containing protein</fullName>
    </recommendedName>
</protein>
<evidence type="ECO:0000313" key="2">
    <source>
        <dbReference type="EMBL" id="SDD98863.1"/>
    </source>
</evidence>
<keyword evidence="3" id="KW-1185">Reference proteome</keyword>
<accession>A0A1G6Z9A4</accession>
<dbReference type="EMBL" id="FNAB01000008">
    <property type="protein sequence ID" value="SDD98863.1"/>
    <property type="molecule type" value="Genomic_DNA"/>
</dbReference>